<dbReference type="Pfam" id="PF02872">
    <property type="entry name" value="5_nucleotid_C"/>
    <property type="match status" value="1"/>
</dbReference>
<dbReference type="SUPFAM" id="SSF56300">
    <property type="entry name" value="Metallo-dependent phosphatases"/>
    <property type="match status" value="1"/>
</dbReference>
<evidence type="ECO:0000313" key="3">
    <source>
        <dbReference type="EMBL" id="AAO04322.1"/>
    </source>
</evidence>
<dbReference type="GO" id="GO:0030288">
    <property type="term" value="C:outer membrane-bounded periplasmic space"/>
    <property type="evidence" value="ECO:0007669"/>
    <property type="project" value="TreeGrafter"/>
</dbReference>
<dbReference type="GO" id="GO:0009166">
    <property type="term" value="P:nucleotide catabolic process"/>
    <property type="evidence" value="ECO:0007669"/>
    <property type="project" value="InterPro"/>
</dbReference>
<dbReference type="PATRIC" id="fig|176280.10.peg.699"/>
<proteinExistence type="inferred from homology"/>
<keyword evidence="1" id="KW-0378">Hydrolase</keyword>
<dbReference type="OrthoDB" id="9775118at2"/>
<gene>
    <name evidence="3" type="ordered locus">SE_0725</name>
</gene>
<dbReference type="Gene3D" id="3.90.780.10">
    <property type="entry name" value="5'-Nucleotidase, C-terminal domain"/>
    <property type="match status" value="1"/>
</dbReference>
<protein>
    <submittedName>
        <fullName evidence="3">Nucleotidase</fullName>
    </submittedName>
</protein>
<evidence type="ECO:0000256" key="1">
    <source>
        <dbReference type="RuleBase" id="RU362119"/>
    </source>
</evidence>
<evidence type="ECO:0000313" key="4">
    <source>
        <dbReference type="Proteomes" id="UP000001411"/>
    </source>
</evidence>
<dbReference type="InterPro" id="IPR036907">
    <property type="entry name" value="5'-Nucleotdase_C_sf"/>
</dbReference>
<evidence type="ECO:0000259" key="2">
    <source>
        <dbReference type="Pfam" id="PF02872"/>
    </source>
</evidence>
<comment type="similarity">
    <text evidence="1">Belongs to the 5'-nucleotidase family.</text>
</comment>
<organism evidence="3 4">
    <name type="scientific">Staphylococcus epidermidis (strain ATCC 12228 / FDA PCI 1200)</name>
    <dbReference type="NCBI Taxonomy" id="176280"/>
    <lineage>
        <taxon>Bacteria</taxon>
        <taxon>Bacillati</taxon>
        <taxon>Bacillota</taxon>
        <taxon>Bacilli</taxon>
        <taxon>Bacillales</taxon>
        <taxon>Staphylococcaceae</taxon>
        <taxon>Staphylococcus</taxon>
    </lineage>
</organism>
<dbReference type="GO" id="GO:0046872">
    <property type="term" value="F:metal ion binding"/>
    <property type="evidence" value="ECO:0007669"/>
    <property type="project" value="InterPro"/>
</dbReference>
<dbReference type="KEGG" id="sep:SE_0725"/>
<dbReference type="GO" id="GO:0016788">
    <property type="term" value="F:hydrolase activity, acting on ester bonds"/>
    <property type="evidence" value="ECO:0007669"/>
    <property type="project" value="InterPro"/>
</dbReference>
<dbReference type="HOGENOM" id="CLU_005854_4_4_9"/>
<dbReference type="InterPro" id="IPR029052">
    <property type="entry name" value="Metallo-depent_PP-like"/>
</dbReference>
<reference evidence="3 4" key="1">
    <citation type="journal article" date="2003" name="Mol. Microbiol.">
        <title>Genome-based analysis of virulence genes in a non-biofilm-forming Staphylococcus epidermidis strain (ATCC 12228).</title>
        <authorList>
            <person name="Zhang Y.Q."/>
            <person name="Ren S.X."/>
            <person name="Li H.L."/>
            <person name="Wang Y.X."/>
            <person name="Fu G."/>
            <person name="Yang J."/>
            <person name="Qin Z.Q."/>
            <person name="Miao Y.G."/>
            <person name="Wang W.Y."/>
            <person name="Chen R.S."/>
            <person name="Shen Y."/>
            <person name="Chen Z."/>
            <person name="Yuan Z.H."/>
            <person name="Zhao G.P."/>
            <person name="Qu D."/>
            <person name="Danchin A."/>
            <person name="Wen Y.M."/>
        </authorList>
    </citation>
    <scope>NUCLEOTIDE SEQUENCE [LARGE SCALE GENOMIC DNA]</scope>
    <source>
        <strain evidence="4">ATCC 12228 / FDA PCI 1200</strain>
    </source>
</reference>
<dbReference type="PANTHER" id="PTHR11575">
    <property type="entry name" value="5'-NUCLEOTIDASE-RELATED"/>
    <property type="match status" value="1"/>
</dbReference>
<dbReference type="AlphaFoldDB" id="A0A0H2VHZ2"/>
<dbReference type="Proteomes" id="UP000001411">
    <property type="component" value="Chromosome"/>
</dbReference>
<name>A0A0H2VHZ2_STAES</name>
<dbReference type="EMBL" id="AE015929">
    <property type="protein sequence ID" value="AAO04322.1"/>
    <property type="molecule type" value="Genomic_DNA"/>
</dbReference>
<dbReference type="InterPro" id="IPR006146">
    <property type="entry name" value="5'-Nucleotdase_CS"/>
</dbReference>
<feature type="domain" description="5'-Nucleotidase C-terminal" evidence="2">
    <location>
        <begin position="342"/>
        <end position="472"/>
    </location>
</feature>
<dbReference type="SUPFAM" id="SSF55816">
    <property type="entry name" value="5'-nucleotidase (syn. UDP-sugar hydrolase), C-terminal domain"/>
    <property type="match status" value="1"/>
</dbReference>
<accession>A0A0H2VHZ2</accession>
<dbReference type="GO" id="GO:0000166">
    <property type="term" value="F:nucleotide binding"/>
    <property type="evidence" value="ECO:0007669"/>
    <property type="project" value="UniProtKB-KW"/>
</dbReference>
<dbReference type="eggNOG" id="COG0737">
    <property type="taxonomic scope" value="Bacteria"/>
</dbReference>
<dbReference type="InterPro" id="IPR006179">
    <property type="entry name" value="5_nucleotidase/apyrase"/>
</dbReference>
<dbReference type="Gene3D" id="3.60.21.10">
    <property type="match status" value="1"/>
</dbReference>
<dbReference type="InterPro" id="IPR008334">
    <property type="entry name" value="5'-Nucleotdase_C"/>
</dbReference>
<dbReference type="PROSITE" id="PS00785">
    <property type="entry name" value="5_NUCLEOTIDASE_1"/>
    <property type="match status" value="1"/>
</dbReference>
<sequence length="516" mass="59454">MNGTCYTKFKERSGSMEKNENKIVDVIATSDMHSHFLNGDYGSNIYRAGTYVNEARKNNENVILLDSGGSLAGSLAAFYYAVVAPYKRHPMIKLMNAMQYDASGISPNEFKFGLSFLTRSVALSRFPWLSANIEYTVTREPYFSTPYTIKMYSDLKIAIVGLTSDGLMKNEYAEMEEDVCIEKTLVSAKRWIRYIHEVEEPDFLIVIYHGGLNKISSANKRNEKNANEAEKIMEELGVIDVIITAHQHQTVVGKDHGTIYVQAGQNAEELVHLSIKFKKRTTSYEIEHIDSKVIDLNDYHEDEQLLKETYYDRKAVKHWANSVVSNKNNGLTVQCIEDIICKPHPFTQLLHDAIRLAYNYDISCVHIPKNGEEGLKGTIRNRDIYDAYPHPDKPIDITVKGKNIKDILEYSYAHIDFNKRQLSMTMIDETLFTVWQGFDYCIDMSQSPFNRVKLNGLNEEDSYRITMTDYCYRNYKMYLQEAIVHDTYSETMGGLIRKNLKCDMYSVKLNHNFKVY</sequence>
<dbReference type="PANTHER" id="PTHR11575:SF6">
    <property type="entry name" value="2',3'-CYCLIC-NUCLEOTIDE 2'-PHOSPHODIESTERASE_3'-NUCLEOTIDASE"/>
    <property type="match status" value="1"/>
</dbReference>
<dbReference type="PRINTS" id="PR01607">
    <property type="entry name" value="APYRASEFAMLY"/>
</dbReference>
<keyword evidence="1" id="KW-0547">Nucleotide-binding</keyword>